<feature type="non-terminal residue" evidence="1">
    <location>
        <position position="74"/>
    </location>
</feature>
<dbReference type="Proteomes" id="UP000015241">
    <property type="component" value="Unassembled WGS sequence"/>
</dbReference>
<sequence length="74" mass="8450">LNVPDLAWFWPVQDCLDLRLGHGKAFRGEDIAKIFNGLGMEFTLVRASDVVEVHNNTHIQEILKHFIDEALECC</sequence>
<evidence type="ECO:0000313" key="1">
    <source>
        <dbReference type="EMBL" id="EPS96719.1"/>
    </source>
</evidence>
<evidence type="ECO:0000313" key="2">
    <source>
        <dbReference type="Proteomes" id="UP000015241"/>
    </source>
</evidence>
<keyword evidence="2" id="KW-1185">Reference proteome</keyword>
<gene>
    <name evidence="1" type="ORF">FOMPIDRAFT_1082948</name>
</gene>
<feature type="non-terminal residue" evidence="1">
    <location>
        <position position="1"/>
    </location>
</feature>
<name>S8FE95_FOMSC</name>
<accession>S8FE95</accession>
<dbReference type="EMBL" id="KE504185">
    <property type="protein sequence ID" value="EPS96719.1"/>
    <property type="molecule type" value="Genomic_DNA"/>
</dbReference>
<reference evidence="1 2" key="1">
    <citation type="journal article" date="2012" name="Science">
        <title>The Paleozoic origin of enzymatic lignin decomposition reconstructed from 31 fungal genomes.</title>
        <authorList>
            <person name="Floudas D."/>
            <person name="Binder M."/>
            <person name="Riley R."/>
            <person name="Barry K."/>
            <person name="Blanchette R.A."/>
            <person name="Henrissat B."/>
            <person name="Martinez A.T."/>
            <person name="Otillar R."/>
            <person name="Spatafora J.W."/>
            <person name="Yadav J.S."/>
            <person name="Aerts A."/>
            <person name="Benoit I."/>
            <person name="Boyd A."/>
            <person name="Carlson A."/>
            <person name="Copeland A."/>
            <person name="Coutinho P.M."/>
            <person name="de Vries R.P."/>
            <person name="Ferreira P."/>
            <person name="Findley K."/>
            <person name="Foster B."/>
            <person name="Gaskell J."/>
            <person name="Glotzer D."/>
            <person name="Gorecki P."/>
            <person name="Heitman J."/>
            <person name="Hesse C."/>
            <person name="Hori C."/>
            <person name="Igarashi K."/>
            <person name="Jurgens J.A."/>
            <person name="Kallen N."/>
            <person name="Kersten P."/>
            <person name="Kohler A."/>
            <person name="Kuees U."/>
            <person name="Kumar T.K.A."/>
            <person name="Kuo A."/>
            <person name="LaButti K."/>
            <person name="Larrondo L.F."/>
            <person name="Lindquist E."/>
            <person name="Ling A."/>
            <person name="Lombard V."/>
            <person name="Lucas S."/>
            <person name="Lundell T."/>
            <person name="Martin R."/>
            <person name="McLaughlin D.J."/>
            <person name="Morgenstern I."/>
            <person name="Morin E."/>
            <person name="Murat C."/>
            <person name="Nagy L.G."/>
            <person name="Nolan M."/>
            <person name="Ohm R.A."/>
            <person name="Patyshakuliyeva A."/>
            <person name="Rokas A."/>
            <person name="Ruiz-Duenas F.J."/>
            <person name="Sabat G."/>
            <person name="Salamov A."/>
            <person name="Samejima M."/>
            <person name="Schmutz J."/>
            <person name="Slot J.C."/>
            <person name="St John F."/>
            <person name="Stenlid J."/>
            <person name="Sun H."/>
            <person name="Sun S."/>
            <person name="Syed K."/>
            <person name="Tsang A."/>
            <person name="Wiebenga A."/>
            <person name="Young D."/>
            <person name="Pisabarro A."/>
            <person name="Eastwood D.C."/>
            <person name="Martin F."/>
            <person name="Cullen D."/>
            <person name="Grigoriev I.V."/>
            <person name="Hibbett D.S."/>
        </authorList>
    </citation>
    <scope>NUCLEOTIDE SEQUENCE</scope>
    <source>
        <strain evidence="2">FP-58527</strain>
    </source>
</reference>
<protein>
    <submittedName>
        <fullName evidence="1">Uncharacterized protein</fullName>
    </submittedName>
</protein>
<dbReference type="HOGENOM" id="CLU_2694466_0_0_1"/>
<dbReference type="AlphaFoldDB" id="S8FE95"/>
<dbReference type="InParanoid" id="S8FE95"/>
<proteinExistence type="predicted"/>
<organism evidence="1 2">
    <name type="scientific">Fomitopsis schrenkii</name>
    <name type="common">Brown rot fungus</name>
    <dbReference type="NCBI Taxonomy" id="2126942"/>
    <lineage>
        <taxon>Eukaryota</taxon>
        <taxon>Fungi</taxon>
        <taxon>Dikarya</taxon>
        <taxon>Basidiomycota</taxon>
        <taxon>Agaricomycotina</taxon>
        <taxon>Agaricomycetes</taxon>
        <taxon>Polyporales</taxon>
        <taxon>Fomitopsis</taxon>
    </lineage>
</organism>